<comment type="caution">
    <text evidence="2">The sequence shown here is derived from an EMBL/GenBank/DDBJ whole genome shotgun (WGS) entry which is preliminary data.</text>
</comment>
<dbReference type="InterPro" id="IPR036250">
    <property type="entry name" value="AcylCo_DH-like_C"/>
</dbReference>
<dbReference type="Gene3D" id="1.20.140.10">
    <property type="entry name" value="Butyryl-CoA Dehydrogenase, subunit A, domain 3"/>
    <property type="match status" value="1"/>
</dbReference>
<evidence type="ECO:0000259" key="1">
    <source>
        <dbReference type="Pfam" id="PF03241"/>
    </source>
</evidence>
<evidence type="ECO:0000313" key="2">
    <source>
        <dbReference type="EMBL" id="MPN61739.1"/>
    </source>
</evidence>
<dbReference type="Pfam" id="PF03241">
    <property type="entry name" value="HpaB"/>
    <property type="match status" value="1"/>
</dbReference>
<dbReference type="InterPro" id="IPR024719">
    <property type="entry name" value="HpaB/PvcC/4-BUDH_C"/>
</dbReference>
<dbReference type="EMBL" id="VSSQ01138769">
    <property type="protein sequence ID" value="MPN61739.1"/>
    <property type="molecule type" value="Genomic_DNA"/>
</dbReference>
<organism evidence="2">
    <name type="scientific">bioreactor metagenome</name>
    <dbReference type="NCBI Taxonomy" id="1076179"/>
    <lineage>
        <taxon>unclassified sequences</taxon>
        <taxon>metagenomes</taxon>
        <taxon>ecological metagenomes</taxon>
    </lineage>
</organism>
<dbReference type="GO" id="GO:0016627">
    <property type="term" value="F:oxidoreductase activity, acting on the CH-CH group of donors"/>
    <property type="evidence" value="ECO:0007669"/>
    <property type="project" value="InterPro"/>
</dbReference>
<feature type="domain" description="HpaB/PvcC/4-BUDH C-terminal" evidence="1">
    <location>
        <begin position="3"/>
        <end position="66"/>
    </location>
</feature>
<dbReference type="AlphaFoldDB" id="A0A645JGE1"/>
<reference evidence="2" key="1">
    <citation type="submission" date="2019-08" db="EMBL/GenBank/DDBJ databases">
        <authorList>
            <person name="Kucharzyk K."/>
            <person name="Murdoch R.W."/>
            <person name="Higgins S."/>
            <person name="Loffler F."/>
        </authorList>
    </citation>
    <scope>NUCLEOTIDE SEQUENCE</scope>
</reference>
<protein>
    <recommendedName>
        <fullName evidence="1">HpaB/PvcC/4-BUDH C-terminal domain-containing protein</fullName>
    </recommendedName>
</protein>
<proteinExistence type="predicted"/>
<sequence length="69" mass="7815">MRNPEIDAEKQHRLFRFISDLTCSAWSGMEQYAGVHGGGSPIMEKIGIRTNYNLKSKKDLVKYLAGIKD</sequence>
<dbReference type="SUPFAM" id="SSF47203">
    <property type="entry name" value="Acyl-CoA dehydrogenase C-terminal domain-like"/>
    <property type="match status" value="1"/>
</dbReference>
<name>A0A645JGE1_9ZZZZ</name>
<gene>
    <name evidence="2" type="ORF">SDC9_209481</name>
</gene>
<accession>A0A645JGE1</accession>